<feature type="region of interest" description="Disordered" evidence="1">
    <location>
        <begin position="43"/>
        <end position="78"/>
    </location>
</feature>
<organism evidence="2 3">
    <name type="scientific">[Empedobacter] haloabium</name>
    <dbReference type="NCBI Taxonomy" id="592317"/>
    <lineage>
        <taxon>Bacteria</taxon>
        <taxon>Pseudomonadati</taxon>
        <taxon>Pseudomonadota</taxon>
        <taxon>Betaproteobacteria</taxon>
        <taxon>Burkholderiales</taxon>
        <taxon>Oxalobacteraceae</taxon>
        <taxon>Telluria group</taxon>
        <taxon>Telluria group incertae sedis</taxon>
    </lineage>
</organism>
<evidence type="ECO:0000313" key="2">
    <source>
        <dbReference type="EMBL" id="WUR11729.1"/>
    </source>
</evidence>
<proteinExistence type="predicted"/>
<protein>
    <submittedName>
        <fullName evidence="2">Alpha/beta hydrolase</fullName>
    </submittedName>
</protein>
<dbReference type="GO" id="GO:0016787">
    <property type="term" value="F:hydrolase activity"/>
    <property type="evidence" value="ECO:0007669"/>
    <property type="project" value="UniProtKB-KW"/>
</dbReference>
<gene>
    <name evidence="2" type="ORF">E7V67_018745</name>
</gene>
<evidence type="ECO:0000256" key="1">
    <source>
        <dbReference type="SAM" id="MobiDB-lite"/>
    </source>
</evidence>
<keyword evidence="3" id="KW-1185">Reference proteome</keyword>
<name>A0ABZ1UHL9_9BURK</name>
<dbReference type="PANTHER" id="PTHR36513:SF1">
    <property type="entry name" value="TRANSMEMBRANE PROTEIN"/>
    <property type="match status" value="1"/>
</dbReference>
<dbReference type="InterPro" id="IPR029058">
    <property type="entry name" value="AB_hydrolase_fold"/>
</dbReference>
<dbReference type="Proteomes" id="UP000321323">
    <property type="component" value="Chromosome"/>
</dbReference>
<dbReference type="Gene3D" id="3.40.50.1820">
    <property type="entry name" value="alpha/beta hydrolase"/>
    <property type="match status" value="1"/>
</dbReference>
<dbReference type="SUPFAM" id="SSF53474">
    <property type="entry name" value="alpha/beta-Hydrolases"/>
    <property type="match status" value="1"/>
</dbReference>
<feature type="compositionally biased region" description="Pro residues" evidence="1">
    <location>
        <begin position="66"/>
        <end position="78"/>
    </location>
</feature>
<dbReference type="Pfam" id="PF05990">
    <property type="entry name" value="DUF900"/>
    <property type="match status" value="1"/>
</dbReference>
<keyword evidence="2" id="KW-0378">Hydrolase</keyword>
<accession>A0ABZ1UHL9</accession>
<reference evidence="2 3" key="1">
    <citation type="journal article" date="2019" name="Int. J. Syst. Evol. Microbiol.">
        <title>The Draft Whole-Genome Sequence of the Antibiotic Producer Empedobacter haloabium ATCC 31962 Provides Indications for Its Taxonomic Reclassification.</title>
        <authorList>
            <person name="Miess H."/>
            <person name="Arlt P."/>
            <person name="Apel A.K."/>
            <person name="Weber T."/>
            <person name="Nieselt K."/>
            <person name="Hanssen F."/>
            <person name="Czemmel S."/>
            <person name="Nahnsen S."/>
            <person name="Gross H."/>
        </authorList>
    </citation>
    <scope>NUCLEOTIDE SEQUENCE [LARGE SCALE GENOMIC DNA]</scope>
    <source>
        <strain evidence="2 3">ATCC 31962</strain>
    </source>
</reference>
<evidence type="ECO:0000313" key="3">
    <source>
        <dbReference type="Proteomes" id="UP000321323"/>
    </source>
</evidence>
<dbReference type="InterPro" id="IPR010297">
    <property type="entry name" value="DUF900_hydrolase"/>
</dbReference>
<dbReference type="PANTHER" id="PTHR36513">
    <property type="entry name" value="ABC TRANSMEMBRANE TYPE-1 DOMAIN-CONTAINING PROTEIN"/>
    <property type="match status" value="1"/>
</dbReference>
<sequence length="407" mass="44673">MNHIDNCNAWEAIMDRLRTVRLLCMGLLLAISASGCATYEATSGEISSSSSSPPTHATAPPQVSIPTPPAAAVPPEAVPPVSEPRAKLYKVWYATNRLPVLVKNEVVGYSQQRDAQRSHYGTLYAEIPADFMAERASMSFLRRLFPTAEAKLRLTKPVQVSAAAFVDQLKNAMRAEGANERPLLIYLHGFNTTFNEAAQRAASIGYQLKMPVTAFFSWPSQGGMMKYLADKDLAEISEDSIADFIVKATAEAGATKVHLIAHSMGNHALLNAMYRPRMQRAIRDGLRFGQIILAAPDVDTDKFIRDAGIFATVADRVSLYVSDGDQALNLSRRIAANRTRAGLRPPVVVVKNIDTVDVSSTNLTALGHAFISQEIAVLNDMHSLINHNTPPAKRIRIFRKDNYWALQ</sequence>
<dbReference type="EMBL" id="CP136508">
    <property type="protein sequence ID" value="WUR11729.1"/>
    <property type="molecule type" value="Genomic_DNA"/>
</dbReference>